<sequence length="467" mass="51050">MNVDDNPKMPIAAEVWERPDMRTALANHDFATVYFLLHRQLKVSQRDISRRTGQSGSEIYEIMKEGRQVNSYKLLIRIADGLGIPRGYVGLASDPLPKPSTPGSSDDEHHDIQAFLDYAAQLTVAPNDGLPAQAAAPPELITAPAPRHVGGSDVAQLVVMTAAMRRLDYQFGGGAYRDAVAAQAQWAEQLVHAQSDDNTERALLTAVADLHNLAGWVSFDVGMHRAARSHFRRALAVAHGADDPTLSANILYRAGRLHLHRGTQRVDRGPTERNGPDYFRVALRLFQLGQVQAQDAGCALTSAVLCANAGWAYALLGERQPMLRALGRAEDEFARADPGRAPGWVRFFGEADLSASQGVALTAQPTPTPDDLRIGIARLGDAIGRRGADSQRSRCFELTALAVAHLQDGPNEIAIHTARIAVETAQMVRSSRIIDRLTPILRYAHKHPKNSDLQQVANDIRFMRQTT</sequence>
<organism evidence="1 2">
    <name type="scientific">Nocardia mangyaensis</name>
    <dbReference type="NCBI Taxonomy" id="2213200"/>
    <lineage>
        <taxon>Bacteria</taxon>
        <taxon>Bacillati</taxon>
        <taxon>Actinomycetota</taxon>
        <taxon>Actinomycetes</taxon>
        <taxon>Mycobacteriales</taxon>
        <taxon>Nocardiaceae</taxon>
        <taxon>Nocardia</taxon>
    </lineage>
</organism>
<dbReference type="EMBL" id="CP018082">
    <property type="protein sequence ID" value="APE38798.1"/>
    <property type="molecule type" value="Genomic_DNA"/>
</dbReference>
<protein>
    <recommendedName>
        <fullName evidence="3">Transcriptional regulator</fullName>
    </recommendedName>
</protein>
<dbReference type="AlphaFoldDB" id="A0A1J0W3A6"/>
<dbReference type="InterPro" id="IPR001387">
    <property type="entry name" value="Cro/C1-type_HTH"/>
</dbReference>
<dbReference type="Gene3D" id="1.25.40.10">
    <property type="entry name" value="Tetratricopeptide repeat domain"/>
    <property type="match status" value="1"/>
</dbReference>
<reference evidence="1" key="1">
    <citation type="submission" date="2016-11" db="EMBL/GenBank/DDBJ databases">
        <authorList>
            <person name="Jaros S."/>
            <person name="Januszkiewicz K."/>
            <person name="Wedrychowicz H."/>
        </authorList>
    </citation>
    <scope>NUCLEOTIDE SEQUENCE [LARGE SCALE GENOMIC DNA]</scope>
    <source>
        <strain evidence="1">Y48</strain>
    </source>
</reference>
<name>A0A1J0W3A6_9NOCA</name>
<evidence type="ECO:0000313" key="2">
    <source>
        <dbReference type="Proteomes" id="UP000183810"/>
    </source>
</evidence>
<gene>
    <name evidence="1" type="ORF">BOX37_28050</name>
</gene>
<keyword evidence="2" id="KW-1185">Reference proteome</keyword>
<accession>A0A1J0W3A6</accession>
<dbReference type="KEGG" id="nsl:BOX37_28050"/>
<dbReference type="Proteomes" id="UP000183810">
    <property type="component" value="Chromosome"/>
</dbReference>
<proteinExistence type="predicted"/>
<dbReference type="InterPro" id="IPR011990">
    <property type="entry name" value="TPR-like_helical_dom_sf"/>
</dbReference>
<dbReference type="CDD" id="cd00093">
    <property type="entry name" value="HTH_XRE"/>
    <property type="match status" value="1"/>
</dbReference>
<evidence type="ECO:0000313" key="1">
    <source>
        <dbReference type="EMBL" id="APE38798.1"/>
    </source>
</evidence>
<evidence type="ECO:0008006" key="3">
    <source>
        <dbReference type="Google" id="ProtNLM"/>
    </source>
</evidence>